<sequence>MFRLNTTRPGQRNMSEPESPNLPSKPPSPPDTPGTDEYLKKAYARNAALADALEALEETRYIFTILTWAALRLRNYDLRMRGVYFPAHTDQITLPPVELHQYYVFQLPLPYGDHKDRWYLFISEDKTEEPQDGTDGDDERAKDAKRLGAIDLMVGVRDWYKRRNGDIKLIYLKKTDLSPHVDCVGPRERVPDEVRRRLYEDAEEKAEGNKEEEE</sequence>
<reference evidence="2" key="1">
    <citation type="submission" date="2010-05" db="EMBL/GenBank/DDBJ databases">
        <title>The Genome Sequence of Magnaporthe poae strain ATCC 64411.</title>
        <authorList>
            <consortium name="The Broad Institute Genome Sequencing Platform"/>
            <consortium name="Broad Institute Genome Sequencing Center for Infectious Disease"/>
            <person name="Ma L.-J."/>
            <person name="Dead R."/>
            <person name="Young S."/>
            <person name="Zeng Q."/>
            <person name="Koehrsen M."/>
            <person name="Alvarado L."/>
            <person name="Berlin A."/>
            <person name="Chapman S.B."/>
            <person name="Chen Z."/>
            <person name="Freedman E."/>
            <person name="Gellesch M."/>
            <person name="Goldberg J."/>
            <person name="Griggs A."/>
            <person name="Gujja S."/>
            <person name="Heilman E.R."/>
            <person name="Heiman D."/>
            <person name="Hepburn T."/>
            <person name="Howarth C."/>
            <person name="Jen D."/>
            <person name="Larson L."/>
            <person name="Mehta T."/>
            <person name="Neiman D."/>
            <person name="Pearson M."/>
            <person name="Roberts A."/>
            <person name="Saif S."/>
            <person name="Shea T."/>
            <person name="Shenoy N."/>
            <person name="Sisk P."/>
            <person name="Stolte C."/>
            <person name="Sykes S."/>
            <person name="Walk T."/>
            <person name="White J."/>
            <person name="Yandava C."/>
            <person name="Haas B."/>
            <person name="Nusbaum C."/>
            <person name="Birren B."/>
        </authorList>
    </citation>
    <scope>NUCLEOTIDE SEQUENCE</scope>
    <source>
        <strain evidence="2">ATCC 64411</strain>
    </source>
</reference>
<feature type="region of interest" description="Disordered" evidence="1">
    <location>
        <begin position="194"/>
        <end position="214"/>
    </location>
</feature>
<feature type="region of interest" description="Disordered" evidence="1">
    <location>
        <begin position="1"/>
        <end position="35"/>
    </location>
</feature>
<evidence type="ECO:0000313" key="4">
    <source>
        <dbReference type="Proteomes" id="UP000011715"/>
    </source>
</evidence>
<reference evidence="2" key="3">
    <citation type="submission" date="2011-03" db="EMBL/GenBank/DDBJ databases">
        <title>Annotation of Magnaporthe poae ATCC 64411.</title>
        <authorList>
            <person name="Ma L.-J."/>
            <person name="Dead R."/>
            <person name="Young S.K."/>
            <person name="Zeng Q."/>
            <person name="Gargeya S."/>
            <person name="Fitzgerald M."/>
            <person name="Haas B."/>
            <person name="Abouelleil A."/>
            <person name="Alvarado L."/>
            <person name="Arachchi H.M."/>
            <person name="Berlin A."/>
            <person name="Brown A."/>
            <person name="Chapman S.B."/>
            <person name="Chen Z."/>
            <person name="Dunbar C."/>
            <person name="Freedman E."/>
            <person name="Gearin G."/>
            <person name="Gellesch M."/>
            <person name="Goldberg J."/>
            <person name="Griggs A."/>
            <person name="Gujja S."/>
            <person name="Heiman D."/>
            <person name="Howarth C."/>
            <person name="Larson L."/>
            <person name="Lui A."/>
            <person name="MacDonald P.J.P."/>
            <person name="Mehta T."/>
            <person name="Montmayeur A."/>
            <person name="Murphy C."/>
            <person name="Neiman D."/>
            <person name="Pearson M."/>
            <person name="Priest M."/>
            <person name="Roberts A."/>
            <person name="Saif S."/>
            <person name="Shea T."/>
            <person name="Shenoy N."/>
            <person name="Sisk P."/>
            <person name="Stolte C."/>
            <person name="Sykes S."/>
            <person name="Yandava C."/>
            <person name="Wortman J."/>
            <person name="Nusbaum C."/>
            <person name="Birren B."/>
        </authorList>
    </citation>
    <scope>NUCLEOTIDE SEQUENCE</scope>
    <source>
        <strain evidence="2">ATCC 64411</strain>
    </source>
</reference>
<evidence type="ECO:0000313" key="3">
    <source>
        <dbReference type="EnsemblFungi" id="MAPG_06353T0"/>
    </source>
</evidence>
<dbReference type="Proteomes" id="UP000011715">
    <property type="component" value="Unassembled WGS sequence"/>
</dbReference>
<organism evidence="3 4">
    <name type="scientific">Magnaporthiopsis poae (strain ATCC 64411 / 73-15)</name>
    <name type="common">Kentucky bluegrass fungus</name>
    <name type="synonym">Magnaporthe poae</name>
    <dbReference type="NCBI Taxonomy" id="644358"/>
    <lineage>
        <taxon>Eukaryota</taxon>
        <taxon>Fungi</taxon>
        <taxon>Dikarya</taxon>
        <taxon>Ascomycota</taxon>
        <taxon>Pezizomycotina</taxon>
        <taxon>Sordariomycetes</taxon>
        <taxon>Sordariomycetidae</taxon>
        <taxon>Magnaporthales</taxon>
        <taxon>Magnaporthaceae</taxon>
        <taxon>Magnaporthiopsis</taxon>
    </lineage>
</organism>
<reference evidence="3" key="5">
    <citation type="submission" date="2015-06" db="UniProtKB">
        <authorList>
            <consortium name="EnsemblFungi"/>
        </authorList>
    </citation>
    <scope>IDENTIFICATION</scope>
    <source>
        <strain evidence="3">ATCC 64411</strain>
    </source>
</reference>
<evidence type="ECO:0000313" key="2">
    <source>
        <dbReference type="EMBL" id="KLU87353.1"/>
    </source>
</evidence>
<dbReference type="EMBL" id="GL876970">
    <property type="protein sequence ID" value="KLU87353.1"/>
    <property type="molecule type" value="Genomic_DNA"/>
</dbReference>
<proteinExistence type="predicted"/>
<accession>A0A0C4E1T4</accession>
<dbReference type="VEuPathDB" id="FungiDB:MAPG_06353"/>
<protein>
    <submittedName>
        <fullName evidence="2 3">Uncharacterized protein</fullName>
    </submittedName>
</protein>
<keyword evidence="4" id="KW-1185">Reference proteome</keyword>
<reference evidence="4" key="2">
    <citation type="submission" date="2010-05" db="EMBL/GenBank/DDBJ databases">
        <title>The genome sequence of Magnaporthe poae strain ATCC 64411.</title>
        <authorList>
            <person name="Ma L.-J."/>
            <person name="Dead R."/>
            <person name="Young S."/>
            <person name="Zeng Q."/>
            <person name="Koehrsen M."/>
            <person name="Alvarado L."/>
            <person name="Berlin A."/>
            <person name="Chapman S.B."/>
            <person name="Chen Z."/>
            <person name="Freedman E."/>
            <person name="Gellesch M."/>
            <person name="Goldberg J."/>
            <person name="Griggs A."/>
            <person name="Gujja S."/>
            <person name="Heilman E.R."/>
            <person name="Heiman D."/>
            <person name="Hepburn T."/>
            <person name="Howarth C."/>
            <person name="Jen D."/>
            <person name="Larson L."/>
            <person name="Mehta T."/>
            <person name="Neiman D."/>
            <person name="Pearson M."/>
            <person name="Roberts A."/>
            <person name="Saif S."/>
            <person name="Shea T."/>
            <person name="Shenoy N."/>
            <person name="Sisk P."/>
            <person name="Stolte C."/>
            <person name="Sykes S."/>
            <person name="Walk T."/>
            <person name="White J."/>
            <person name="Yandava C."/>
            <person name="Haas B."/>
            <person name="Nusbaum C."/>
            <person name="Birren B."/>
        </authorList>
    </citation>
    <scope>NUCLEOTIDE SEQUENCE [LARGE SCALE GENOMIC DNA]</scope>
    <source>
        <strain evidence="4">ATCC 64411 / 73-15</strain>
    </source>
</reference>
<dbReference type="EnsemblFungi" id="MAPG_06353T0">
    <property type="protein sequence ID" value="MAPG_06353T0"/>
    <property type="gene ID" value="MAPG_06353"/>
</dbReference>
<name>A0A0C4E1T4_MAGP6</name>
<gene>
    <name evidence="2" type="ORF">MAPG_06353</name>
</gene>
<dbReference type="AlphaFoldDB" id="A0A0C4E1T4"/>
<evidence type="ECO:0000256" key="1">
    <source>
        <dbReference type="SAM" id="MobiDB-lite"/>
    </source>
</evidence>
<feature type="compositionally biased region" description="Pro residues" evidence="1">
    <location>
        <begin position="23"/>
        <end position="32"/>
    </location>
</feature>
<reference evidence="3" key="4">
    <citation type="journal article" date="2015" name="G3 (Bethesda)">
        <title>Genome sequences of three phytopathogenic species of the Magnaporthaceae family of fungi.</title>
        <authorList>
            <person name="Okagaki L.H."/>
            <person name="Nunes C.C."/>
            <person name="Sailsbery J."/>
            <person name="Clay B."/>
            <person name="Brown D."/>
            <person name="John T."/>
            <person name="Oh Y."/>
            <person name="Young N."/>
            <person name="Fitzgerald M."/>
            <person name="Haas B.J."/>
            <person name="Zeng Q."/>
            <person name="Young S."/>
            <person name="Adiconis X."/>
            <person name="Fan L."/>
            <person name="Levin J.Z."/>
            <person name="Mitchell T.K."/>
            <person name="Okubara P.A."/>
            <person name="Farman M.L."/>
            <person name="Kohn L.M."/>
            <person name="Birren B."/>
            <person name="Ma L.-J."/>
            <person name="Dean R.A."/>
        </authorList>
    </citation>
    <scope>NUCLEOTIDE SEQUENCE</scope>
    <source>
        <strain evidence="3">ATCC 64411 / 73-15</strain>
    </source>
</reference>
<dbReference type="EMBL" id="ADBL01001539">
    <property type="status" value="NOT_ANNOTATED_CDS"/>
    <property type="molecule type" value="Genomic_DNA"/>
</dbReference>
<dbReference type="eggNOG" id="ENOG502RN8V">
    <property type="taxonomic scope" value="Eukaryota"/>
</dbReference>
<feature type="compositionally biased region" description="Polar residues" evidence="1">
    <location>
        <begin position="1"/>
        <end position="14"/>
    </location>
</feature>